<feature type="region of interest" description="Disordered" evidence="2">
    <location>
        <begin position="802"/>
        <end position="861"/>
    </location>
</feature>
<keyword evidence="1" id="KW-0245">EGF-like domain</keyword>
<dbReference type="WBParaSite" id="HDID_0000180501-mRNA-1">
    <property type="protein sequence ID" value="HDID_0000180501-mRNA-1"/>
    <property type="gene ID" value="HDID_0000180501"/>
</dbReference>
<protein>
    <submittedName>
        <fullName evidence="4">EGF-like domain-containing protein</fullName>
    </submittedName>
</protein>
<proteinExistence type="predicted"/>
<dbReference type="PROSITE" id="PS00022">
    <property type="entry name" value="EGF_1"/>
    <property type="match status" value="1"/>
</dbReference>
<feature type="compositionally biased region" description="Basic and acidic residues" evidence="2">
    <location>
        <begin position="849"/>
        <end position="861"/>
    </location>
</feature>
<dbReference type="InterPro" id="IPR000742">
    <property type="entry name" value="EGF"/>
</dbReference>
<feature type="domain" description="EGF-like" evidence="3">
    <location>
        <begin position="185"/>
        <end position="228"/>
    </location>
</feature>
<sequence>LKDDPLSLESKYLGLTLVLEVLDPAVTSSFSWRTIDDFECICRKDFVWDQSTQSCKPINPCFPQSYIPCSKSGTLTCVALNMQTPLCICNPEYSGKDCGQLRNACLTRFNKTESNGNTNCGVIQGNLCNPILGTDSYRCSCGMGWVPSPTLSYDNCDVLNDPCGTFSIEEVEDTNVTAVNKKEGPRIRTTIDCQNGGFCSSSPDNSKAACLCLSTASGDQGFTGSYCEIPRGAWSGWTEYSPCRDKTCGISRYKWRRRQCLNETVEIEQPDGSPRENSIDCFGISEELRPCEEALPCNTFRLSGYYRREILHFSTLYAFLTFLLVELALTFLLYKTCGFWLVRFILREMEDSKVKKETEHNSGTQQTTNFICEEISKSKALDILSRTPTPELFIDDKVEAKSGSPTPLDNEQYLELIRQRIIQRILELIEEKELEKARLQQVLMWSKATRLWNFLKFRLLRWADLSLRWVDIAIRTARAVIRTGTSRPPNEKTVTVTKDNKGELVETMTRQVEKVSIERKDHQKDAKRKLLLIKKKETPQTDTIPVDEKQEKTLSMANLLGSFSRKSPSKSREDTAVEKDTLFTSDNMNNPEPMVKDKMIEQKKLEALKNQKRMLKKQPKRKSRRKIYISDTLDQISSSEFNTDIDDGDDNAKTIIRDLVPGAQFKESKPEENIIFSRPLIPEPGQSFVIRQNYKMEEKASEGMRKQIEDRKETHPSERFPTRIVLNKPSVAFGINEAQRLSSTIAKHKLPKVPEDKSATEDMHAPVPVTSINRRIRNTTSAGSVERVENPSYSSYQFRRNMEGQESDASVNLPPHPIRTTSYLNMPYPPAIVEVSLEDEDEIEHSRRHSQEKPDEKRKSN</sequence>
<evidence type="ECO:0000256" key="2">
    <source>
        <dbReference type="SAM" id="MobiDB-lite"/>
    </source>
</evidence>
<evidence type="ECO:0000313" key="4">
    <source>
        <dbReference type="WBParaSite" id="HDID_0000180501-mRNA-1"/>
    </source>
</evidence>
<comment type="caution">
    <text evidence="1">Lacks conserved residue(s) required for the propagation of feature annotation.</text>
</comment>
<evidence type="ECO:0000259" key="3">
    <source>
        <dbReference type="PROSITE" id="PS50026"/>
    </source>
</evidence>
<dbReference type="Gene3D" id="2.10.25.10">
    <property type="entry name" value="Laminin"/>
    <property type="match status" value="1"/>
</dbReference>
<keyword evidence="1" id="KW-1015">Disulfide bond</keyword>
<organism evidence="4">
    <name type="scientific">Hymenolepis diminuta</name>
    <name type="common">Rat tapeworm</name>
    <dbReference type="NCBI Taxonomy" id="6216"/>
    <lineage>
        <taxon>Eukaryota</taxon>
        <taxon>Metazoa</taxon>
        <taxon>Spiralia</taxon>
        <taxon>Lophotrochozoa</taxon>
        <taxon>Platyhelminthes</taxon>
        <taxon>Cestoda</taxon>
        <taxon>Eucestoda</taxon>
        <taxon>Cyclophyllidea</taxon>
        <taxon>Hymenolepididae</taxon>
        <taxon>Hymenolepis</taxon>
    </lineage>
</organism>
<evidence type="ECO:0000256" key="1">
    <source>
        <dbReference type="PROSITE-ProRule" id="PRU00076"/>
    </source>
</evidence>
<dbReference type="SMART" id="SM00181">
    <property type="entry name" value="EGF"/>
    <property type="match status" value="3"/>
</dbReference>
<dbReference type="PROSITE" id="PS50092">
    <property type="entry name" value="TSP1"/>
    <property type="match status" value="1"/>
</dbReference>
<dbReference type="AlphaFoldDB" id="A0A0R3SBF8"/>
<dbReference type="PROSITE" id="PS50026">
    <property type="entry name" value="EGF_3"/>
    <property type="match status" value="1"/>
</dbReference>
<dbReference type="STRING" id="6216.A0A0R3SBF8"/>
<dbReference type="InterPro" id="IPR000884">
    <property type="entry name" value="TSP1_rpt"/>
</dbReference>
<feature type="disulfide bond" evidence="1">
    <location>
        <begin position="193"/>
        <end position="210"/>
    </location>
</feature>
<reference evidence="4" key="1">
    <citation type="submission" date="2017-02" db="UniProtKB">
        <authorList>
            <consortium name="WormBaseParasite"/>
        </authorList>
    </citation>
    <scope>IDENTIFICATION</scope>
</reference>
<name>A0A0R3SBF8_HYMDI</name>
<accession>A0A0R3SBF8</accession>